<name>A0A4Q2TYL8_9HYPH</name>
<comment type="caution">
    <text evidence="1">The sequence shown here is derived from an EMBL/GenBank/DDBJ whole genome shotgun (WGS) entry which is preliminary data.</text>
</comment>
<accession>A0A4Q2TYL8</accession>
<dbReference type="OrthoDB" id="4419620at2"/>
<dbReference type="InterPro" id="IPR010982">
    <property type="entry name" value="Lambda_DNA-bd_dom_sf"/>
</dbReference>
<gene>
    <name evidence="1" type="ORF">D3273_25155</name>
</gene>
<protein>
    <submittedName>
        <fullName evidence="1">Transcriptional regulator</fullName>
    </submittedName>
</protein>
<dbReference type="Proteomes" id="UP000290759">
    <property type="component" value="Unassembled WGS sequence"/>
</dbReference>
<dbReference type="Gene3D" id="1.10.260.40">
    <property type="entry name" value="lambda repressor-like DNA-binding domains"/>
    <property type="match status" value="1"/>
</dbReference>
<dbReference type="RefSeq" id="WP_129229711.1">
    <property type="nucleotide sequence ID" value="NZ_QYBB01000063.1"/>
</dbReference>
<evidence type="ECO:0000313" key="1">
    <source>
        <dbReference type="EMBL" id="RYC29209.1"/>
    </source>
</evidence>
<organism evidence="1 2">
    <name type="scientific">Lichenibacterium minor</name>
    <dbReference type="NCBI Taxonomy" id="2316528"/>
    <lineage>
        <taxon>Bacteria</taxon>
        <taxon>Pseudomonadati</taxon>
        <taxon>Pseudomonadota</taxon>
        <taxon>Alphaproteobacteria</taxon>
        <taxon>Hyphomicrobiales</taxon>
        <taxon>Lichenihabitantaceae</taxon>
        <taxon>Lichenibacterium</taxon>
    </lineage>
</organism>
<keyword evidence="2" id="KW-1185">Reference proteome</keyword>
<dbReference type="EMBL" id="QYBB01000063">
    <property type="protein sequence ID" value="RYC29209.1"/>
    <property type="molecule type" value="Genomic_DNA"/>
</dbReference>
<dbReference type="GO" id="GO:0003677">
    <property type="term" value="F:DNA binding"/>
    <property type="evidence" value="ECO:0007669"/>
    <property type="project" value="InterPro"/>
</dbReference>
<sequence length="82" mass="8810">MTISATQIREARALLGWGTPTLARRASVGLEVVLRAQNVGAEPPVVGMDLRAIRDAFERAGVIFIDENGEGPGVRLRKVEPS</sequence>
<evidence type="ECO:0000313" key="2">
    <source>
        <dbReference type="Proteomes" id="UP000290759"/>
    </source>
</evidence>
<reference evidence="1 2" key="2">
    <citation type="submission" date="2019-02" db="EMBL/GenBank/DDBJ databases">
        <title>'Lichenibacterium ramalinii' gen. nov. sp. nov., 'Lichenibacterium minor' gen. nov. sp. nov.</title>
        <authorList>
            <person name="Pankratov T."/>
        </authorList>
    </citation>
    <scope>NUCLEOTIDE SEQUENCE [LARGE SCALE GENOMIC DNA]</scope>
    <source>
        <strain evidence="1 2">RmlP026</strain>
    </source>
</reference>
<dbReference type="AlphaFoldDB" id="A0A4Q2TYL8"/>
<proteinExistence type="predicted"/>
<reference evidence="1 2" key="1">
    <citation type="submission" date="2018-12" db="EMBL/GenBank/DDBJ databases">
        <authorList>
            <person name="Grouzdev D.S."/>
            <person name="Krutkina M.S."/>
        </authorList>
    </citation>
    <scope>NUCLEOTIDE SEQUENCE [LARGE SCALE GENOMIC DNA]</scope>
    <source>
        <strain evidence="1 2">RmlP026</strain>
    </source>
</reference>